<dbReference type="KEGG" id="pfy:PFICI_03907"/>
<sequence>MADPPTHDDEFVSFIKQRIDHKIKQFEKCTWESTQMKMTSIANERQETKKQIYSLLETATICSPSQQTQEFCQKMEAHLNDLASSAHCGFNKRIEVDDGVINISFEPLSTADVVPEGKTPETSSSIRRSSLQDSIHVAPPTLPSNRTKLEDRDTSRTVSGQRKRDRNSSGEPLHSKRRQKSDKRPTGVTPTPPEEIHENHQGLMCHTPPNWPIITRQSVGEEYLFEFPFESNRIWVLRCPLCPNQRFKLIGADIKWATKHNSKFNFWKVRDPQFQVRYPYINPPDRKPGAERQPDRTAPTPARPLSGGGQSNGPSRNHTPRQPNKADCGRGNQVVFQDDVSGVTQDGKIVKRKPS</sequence>
<proteinExistence type="predicted"/>
<dbReference type="HOGENOM" id="CLU_780988_0_0_1"/>
<accession>W3XK92</accession>
<keyword evidence="3" id="KW-1185">Reference proteome</keyword>
<dbReference type="Proteomes" id="UP000030651">
    <property type="component" value="Unassembled WGS sequence"/>
</dbReference>
<feature type="compositionally biased region" description="Polar residues" evidence="1">
    <location>
        <begin position="312"/>
        <end position="322"/>
    </location>
</feature>
<dbReference type="InParanoid" id="W3XK92"/>
<evidence type="ECO:0000313" key="3">
    <source>
        <dbReference type="Proteomes" id="UP000030651"/>
    </source>
</evidence>
<gene>
    <name evidence="2" type="ORF">PFICI_03907</name>
</gene>
<evidence type="ECO:0000313" key="2">
    <source>
        <dbReference type="EMBL" id="ETS85882.1"/>
    </source>
</evidence>
<feature type="region of interest" description="Disordered" evidence="1">
    <location>
        <begin position="278"/>
        <end position="355"/>
    </location>
</feature>
<feature type="compositionally biased region" description="Basic and acidic residues" evidence="1">
    <location>
        <begin position="284"/>
        <end position="295"/>
    </location>
</feature>
<dbReference type="AlphaFoldDB" id="W3XK92"/>
<reference evidence="3" key="1">
    <citation type="journal article" date="2015" name="BMC Genomics">
        <title>Genomic and transcriptomic analysis of the endophytic fungus Pestalotiopsis fici reveals its lifestyle and high potential for synthesis of natural products.</title>
        <authorList>
            <person name="Wang X."/>
            <person name="Zhang X."/>
            <person name="Liu L."/>
            <person name="Xiang M."/>
            <person name="Wang W."/>
            <person name="Sun X."/>
            <person name="Che Y."/>
            <person name="Guo L."/>
            <person name="Liu G."/>
            <person name="Guo L."/>
            <person name="Wang C."/>
            <person name="Yin W.B."/>
            <person name="Stadler M."/>
            <person name="Zhang X."/>
            <person name="Liu X."/>
        </authorList>
    </citation>
    <scope>NUCLEOTIDE SEQUENCE [LARGE SCALE GENOMIC DNA]</scope>
    <source>
        <strain evidence="3">W106-1 / CGMCC3.15140</strain>
    </source>
</reference>
<protein>
    <submittedName>
        <fullName evidence="2">Uncharacterized protein</fullName>
    </submittedName>
</protein>
<organism evidence="2 3">
    <name type="scientific">Pestalotiopsis fici (strain W106-1 / CGMCC3.15140)</name>
    <dbReference type="NCBI Taxonomy" id="1229662"/>
    <lineage>
        <taxon>Eukaryota</taxon>
        <taxon>Fungi</taxon>
        <taxon>Dikarya</taxon>
        <taxon>Ascomycota</taxon>
        <taxon>Pezizomycotina</taxon>
        <taxon>Sordariomycetes</taxon>
        <taxon>Xylariomycetidae</taxon>
        <taxon>Amphisphaeriales</taxon>
        <taxon>Sporocadaceae</taxon>
        <taxon>Pestalotiopsis</taxon>
    </lineage>
</organism>
<dbReference type="RefSeq" id="XP_007830679.1">
    <property type="nucleotide sequence ID" value="XM_007832488.1"/>
</dbReference>
<feature type="region of interest" description="Disordered" evidence="1">
    <location>
        <begin position="112"/>
        <end position="206"/>
    </location>
</feature>
<dbReference type="OrthoDB" id="4778563at2759"/>
<dbReference type="EMBL" id="KI912110">
    <property type="protein sequence ID" value="ETS85882.1"/>
    <property type="molecule type" value="Genomic_DNA"/>
</dbReference>
<evidence type="ECO:0000256" key="1">
    <source>
        <dbReference type="SAM" id="MobiDB-lite"/>
    </source>
</evidence>
<dbReference type="GeneID" id="19268920"/>
<name>W3XK92_PESFW</name>